<organism evidence="5 6">
    <name type="scientific">Ralstonia solanacearum (strain UW551)</name>
    <dbReference type="NCBI Taxonomy" id="342110"/>
    <lineage>
        <taxon>Bacteria</taxon>
        <taxon>Pseudomonadati</taxon>
        <taxon>Pseudomonadota</taxon>
        <taxon>Betaproteobacteria</taxon>
        <taxon>Burkholderiales</taxon>
        <taxon>Burkholderiaceae</taxon>
        <taxon>Ralstonia</taxon>
        <taxon>Ralstonia solanacearum species complex</taxon>
    </lineage>
</organism>
<dbReference type="GO" id="GO:0033785">
    <property type="term" value="F:heptose 7-phosphate kinase activity"/>
    <property type="evidence" value="ECO:0007669"/>
    <property type="project" value="TreeGrafter"/>
</dbReference>
<comment type="caution">
    <text evidence="5">The sequence shown here is derived from an EMBL/GenBank/DDBJ whole genome shotgun (WGS) entry which is preliminary data.</text>
</comment>
<dbReference type="Gene3D" id="3.40.1190.20">
    <property type="match status" value="1"/>
</dbReference>
<dbReference type="PANTHER" id="PTHR46969">
    <property type="entry name" value="BIFUNCTIONAL PROTEIN HLDE"/>
    <property type="match status" value="1"/>
</dbReference>
<dbReference type="NCBIfam" id="TIGR02198">
    <property type="entry name" value="rfaE_dom_I"/>
    <property type="match status" value="1"/>
</dbReference>
<dbReference type="PROSITE" id="PS00583">
    <property type="entry name" value="PFKB_KINASES_1"/>
    <property type="match status" value="1"/>
</dbReference>
<dbReference type="Proteomes" id="UP000005933">
    <property type="component" value="Unassembled WGS sequence"/>
</dbReference>
<proteinExistence type="predicted"/>
<accession>A0AB33V9L9</accession>
<keyword evidence="2" id="KW-0418">Kinase</keyword>
<dbReference type="EC" id="2.7.1.-" evidence="5"/>
<sequence>MPCARRASNTRPSGAPPNRHSSNRRSATPVSMTKTTLASEQIRAARILVVGDMMLDRYWFGDVERISPEAPVPVVQIKRSDERLGGAANVARNVAALGAQAGMLGVIGEDEPGRTIDALLVASHVRGYLHRDPAVNTIIKLRVLARQQQLIRVDFENPPTHEVLMSVLERFGTLLPEHDVVVLSDYGKGGLTHVAKMIEAARHAGRRVLVDPKGDDYSRYKGATMITPNRAEMRQVVGSWKTEADLTIRAQNLRRELQLEALLLTRSEEGMTLYTEHEVLHVSAQAREVYDVSGAGDTVIATLATLLGAGANIKEAVQYANRAGGIVVGKLGTAVVTYAELFNQAS</sequence>
<dbReference type="CDD" id="cd01172">
    <property type="entry name" value="RfaE_like"/>
    <property type="match status" value="1"/>
</dbReference>
<dbReference type="AlphaFoldDB" id="A0AB33V9L9"/>
<feature type="region of interest" description="Disordered" evidence="3">
    <location>
        <begin position="1"/>
        <end position="35"/>
    </location>
</feature>
<evidence type="ECO:0000256" key="3">
    <source>
        <dbReference type="SAM" id="MobiDB-lite"/>
    </source>
</evidence>
<dbReference type="Pfam" id="PF00294">
    <property type="entry name" value="PfkB"/>
    <property type="match status" value="1"/>
</dbReference>
<reference evidence="5 6" key="1">
    <citation type="journal article" date="2006" name="Mol. Plant Microbe Interact.">
        <title>Identification of open reading frames unique to a select agent: Ralstonia solanacearum race 3 biovar 2.</title>
        <authorList>
            <person name="Gabriel D.W."/>
            <person name="Allen C."/>
            <person name="Schell M."/>
            <person name="Denny T.P."/>
            <person name="Greenberg J.T."/>
            <person name="Duan Y.P."/>
            <person name="Flores-Cruz Z."/>
            <person name="Huang Q."/>
            <person name="Clifford J.M."/>
            <person name="Presting G."/>
            <person name="Gonzalez E.T."/>
            <person name="Reddy J."/>
            <person name="Elphinstone J."/>
            <person name="Swanson J."/>
            <person name="Yao J."/>
            <person name="Mulholland V."/>
            <person name="Liu L."/>
            <person name="Farmerie W."/>
            <person name="Patnaikuni M."/>
            <person name="Balogh B."/>
            <person name="Norman D."/>
            <person name="Alvarez A."/>
            <person name="Castillo J.A."/>
            <person name="Jones J."/>
            <person name="Saddler G."/>
            <person name="Walunas T."/>
            <person name="Zhukov A."/>
            <person name="Mikhailova N."/>
        </authorList>
    </citation>
    <scope>NUCLEOTIDE SEQUENCE [LARGE SCALE GENOMIC DNA]</scope>
    <source>
        <strain evidence="5 6">UW551</strain>
    </source>
</reference>
<keyword evidence="1 5" id="KW-0808">Transferase</keyword>
<dbReference type="GO" id="GO:0016773">
    <property type="term" value="F:phosphotransferase activity, alcohol group as acceptor"/>
    <property type="evidence" value="ECO:0007669"/>
    <property type="project" value="InterPro"/>
</dbReference>
<evidence type="ECO:0000256" key="2">
    <source>
        <dbReference type="ARBA" id="ARBA00022777"/>
    </source>
</evidence>
<dbReference type="EMBL" id="AAKL01000091">
    <property type="protein sequence ID" value="EAP70684.1"/>
    <property type="molecule type" value="Genomic_DNA"/>
</dbReference>
<dbReference type="SUPFAM" id="SSF53613">
    <property type="entry name" value="Ribokinase-like"/>
    <property type="match status" value="1"/>
</dbReference>
<protein>
    <submittedName>
        <fullName evidence="5">D-glycero-D-manno-heptose-7-phosphate 1-kinase</fullName>
        <ecNumber evidence="5">2.7.1.-</ecNumber>
    </submittedName>
</protein>
<dbReference type="GO" id="GO:0033786">
    <property type="term" value="F:heptose-1-phosphate adenylyltransferase activity"/>
    <property type="evidence" value="ECO:0007669"/>
    <property type="project" value="TreeGrafter"/>
</dbReference>
<evidence type="ECO:0000256" key="1">
    <source>
        <dbReference type="ARBA" id="ARBA00022679"/>
    </source>
</evidence>
<evidence type="ECO:0000313" key="6">
    <source>
        <dbReference type="Proteomes" id="UP000005933"/>
    </source>
</evidence>
<feature type="compositionally biased region" description="Polar residues" evidence="3">
    <location>
        <begin position="24"/>
        <end position="35"/>
    </location>
</feature>
<name>A0AB33V9L9_RALSU</name>
<dbReference type="PANTHER" id="PTHR46969:SF1">
    <property type="entry name" value="BIFUNCTIONAL PROTEIN HLDE"/>
    <property type="match status" value="1"/>
</dbReference>
<evidence type="ECO:0000259" key="4">
    <source>
        <dbReference type="Pfam" id="PF00294"/>
    </source>
</evidence>
<feature type="domain" description="Carbohydrate kinase PfkB" evidence="4">
    <location>
        <begin position="46"/>
        <end position="334"/>
    </location>
</feature>
<gene>
    <name evidence="5" type="ORF">RRSL_00212</name>
</gene>
<dbReference type="FunFam" id="3.40.1190.20:FF:000002">
    <property type="entry name" value="Bifunctional protein HldE"/>
    <property type="match status" value="1"/>
</dbReference>
<evidence type="ECO:0000313" key="5">
    <source>
        <dbReference type="EMBL" id="EAP70684.1"/>
    </source>
</evidence>
<dbReference type="InterPro" id="IPR011611">
    <property type="entry name" value="PfkB_dom"/>
</dbReference>
<dbReference type="InterPro" id="IPR029056">
    <property type="entry name" value="Ribokinase-like"/>
</dbReference>
<dbReference type="InterPro" id="IPR002173">
    <property type="entry name" value="Carboh/pur_kinase_PfkB_CS"/>
</dbReference>
<dbReference type="GO" id="GO:0005829">
    <property type="term" value="C:cytosol"/>
    <property type="evidence" value="ECO:0007669"/>
    <property type="project" value="TreeGrafter"/>
</dbReference>
<dbReference type="InterPro" id="IPR011913">
    <property type="entry name" value="RfaE_dom_I"/>
</dbReference>